<protein>
    <submittedName>
        <fullName evidence="1">Uncharacterized protein</fullName>
    </submittedName>
</protein>
<keyword evidence="2" id="KW-1185">Reference proteome</keyword>
<comment type="caution">
    <text evidence="1">The sequence shown here is derived from an EMBL/GenBank/DDBJ whole genome shotgun (WGS) entry which is preliminary data.</text>
</comment>
<sequence>MPNWLKHWSRRRRGQPWGFVAFRAACRDDEARWEEFKLEVQRIINIQFERVSKPESKPPDFEEARENFEIRWIEDDTTISLNADAFRSKYAELRPNLPSGLSQELFICATPESVDSVLAVKTSNRPTADSAWWRSNAPFLVAVTADSDPGLEEGHEERSWFQPAFKVAIESMVEELWWLIDSDMMPLRRVTRYTKGHGELGVAGLNDSDGLEDIWWTIAPSPERLQKRRQLRRT</sequence>
<organism evidence="1 2">
    <name type="scientific">Nemania bipapillata</name>
    <dbReference type="NCBI Taxonomy" id="110536"/>
    <lineage>
        <taxon>Eukaryota</taxon>
        <taxon>Fungi</taxon>
        <taxon>Dikarya</taxon>
        <taxon>Ascomycota</taxon>
        <taxon>Pezizomycotina</taxon>
        <taxon>Sordariomycetes</taxon>
        <taxon>Xylariomycetidae</taxon>
        <taxon>Xylariales</taxon>
        <taxon>Xylariaceae</taxon>
        <taxon>Nemania</taxon>
    </lineage>
</organism>
<proteinExistence type="predicted"/>
<evidence type="ECO:0000313" key="1">
    <source>
        <dbReference type="EMBL" id="KAJ8117574.1"/>
    </source>
</evidence>
<evidence type="ECO:0000313" key="2">
    <source>
        <dbReference type="Proteomes" id="UP001153334"/>
    </source>
</evidence>
<accession>A0ACC2IQV7</accession>
<reference evidence="1" key="1">
    <citation type="submission" date="2022-11" db="EMBL/GenBank/DDBJ databases">
        <title>Genome Sequence of Nemania bipapillata.</title>
        <authorList>
            <person name="Buettner E."/>
        </authorList>
    </citation>
    <scope>NUCLEOTIDE SEQUENCE</scope>
    <source>
        <strain evidence="1">CP14</strain>
    </source>
</reference>
<dbReference type="EMBL" id="JAPESX010001085">
    <property type="protein sequence ID" value="KAJ8117574.1"/>
    <property type="molecule type" value="Genomic_DNA"/>
</dbReference>
<dbReference type="Proteomes" id="UP001153334">
    <property type="component" value="Unassembled WGS sequence"/>
</dbReference>
<gene>
    <name evidence="1" type="ORF">ONZ43_g4181</name>
</gene>
<name>A0ACC2IQV7_9PEZI</name>